<keyword evidence="7" id="KW-0539">Nucleus</keyword>
<protein>
    <recommendedName>
        <fullName evidence="10">Xylanolytic transcriptional activator regulatory domain-containing protein</fullName>
    </recommendedName>
</protein>
<evidence type="ECO:0000256" key="9">
    <source>
        <dbReference type="SAM" id="Phobius"/>
    </source>
</evidence>
<evidence type="ECO:0000259" key="10">
    <source>
        <dbReference type="SMART" id="SM00906"/>
    </source>
</evidence>
<reference evidence="11" key="1">
    <citation type="submission" date="2021-07" db="EMBL/GenBank/DDBJ databases">
        <authorList>
            <person name="Branca A.L. A."/>
        </authorList>
    </citation>
    <scope>NUCLEOTIDE SEQUENCE</scope>
</reference>
<dbReference type="Proteomes" id="UP001154252">
    <property type="component" value="Unassembled WGS sequence"/>
</dbReference>
<dbReference type="OrthoDB" id="189997at2759"/>
<dbReference type="InterPro" id="IPR052202">
    <property type="entry name" value="Yeast_MetPath_Reg"/>
</dbReference>
<dbReference type="PANTHER" id="PTHR47782:SF12">
    <property type="entry name" value="ZN(II)2CYS6 TRANSCRIPTION FACTOR (EUROFUNG)"/>
    <property type="match status" value="1"/>
</dbReference>
<proteinExistence type="predicted"/>
<gene>
    <name evidence="11" type="ORF">PEGY_LOCUS8671</name>
</gene>
<dbReference type="GO" id="GO:0043565">
    <property type="term" value="F:sequence-specific DNA binding"/>
    <property type="evidence" value="ECO:0007669"/>
    <property type="project" value="TreeGrafter"/>
</dbReference>
<keyword evidence="3" id="KW-0862">Zinc</keyword>
<dbReference type="GO" id="GO:0000981">
    <property type="term" value="F:DNA-binding transcription factor activity, RNA polymerase II-specific"/>
    <property type="evidence" value="ECO:0007669"/>
    <property type="project" value="TreeGrafter"/>
</dbReference>
<evidence type="ECO:0000256" key="2">
    <source>
        <dbReference type="ARBA" id="ARBA00022723"/>
    </source>
</evidence>
<dbReference type="GO" id="GO:0006351">
    <property type="term" value="P:DNA-templated transcription"/>
    <property type="evidence" value="ECO:0007669"/>
    <property type="project" value="InterPro"/>
</dbReference>
<evidence type="ECO:0000256" key="8">
    <source>
        <dbReference type="SAM" id="MobiDB-lite"/>
    </source>
</evidence>
<dbReference type="CDD" id="cd12148">
    <property type="entry name" value="fungal_TF_MHR"/>
    <property type="match status" value="1"/>
</dbReference>
<evidence type="ECO:0000256" key="3">
    <source>
        <dbReference type="ARBA" id="ARBA00022833"/>
    </source>
</evidence>
<dbReference type="GO" id="GO:0045944">
    <property type="term" value="P:positive regulation of transcription by RNA polymerase II"/>
    <property type="evidence" value="ECO:0007669"/>
    <property type="project" value="TreeGrafter"/>
</dbReference>
<comment type="caution">
    <text evidence="11">The sequence shown here is derived from an EMBL/GenBank/DDBJ whole genome shotgun (WGS) entry which is preliminary data.</text>
</comment>
<keyword evidence="9" id="KW-1133">Transmembrane helix</keyword>
<comment type="subcellular location">
    <subcellularLocation>
        <location evidence="1">Nucleus</location>
    </subcellularLocation>
</comment>
<dbReference type="PANTHER" id="PTHR47782">
    <property type="entry name" value="ZN(II)2CYS6 TRANSCRIPTION FACTOR (EUROFUNG)-RELATED"/>
    <property type="match status" value="1"/>
</dbReference>
<keyword evidence="4" id="KW-0805">Transcription regulation</keyword>
<keyword evidence="2" id="KW-0479">Metal-binding</keyword>
<evidence type="ECO:0000313" key="11">
    <source>
        <dbReference type="EMBL" id="CAG8907070.1"/>
    </source>
</evidence>
<accession>A0A9W4P8I0</accession>
<dbReference type="InterPro" id="IPR007219">
    <property type="entry name" value="XnlR_reg_dom"/>
</dbReference>
<evidence type="ECO:0000256" key="4">
    <source>
        <dbReference type="ARBA" id="ARBA00023015"/>
    </source>
</evidence>
<keyword evidence="9" id="KW-0472">Membrane</keyword>
<dbReference type="EMBL" id="CAJVRC010000890">
    <property type="protein sequence ID" value="CAG8907070.1"/>
    <property type="molecule type" value="Genomic_DNA"/>
</dbReference>
<dbReference type="GO" id="GO:0005634">
    <property type="term" value="C:nucleus"/>
    <property type="evidence" value="ECO:0007669"/>
    <property type="project" value="UniProtKB-SubCell"/>
</dbReference>
<keyword evidence="6" id="KW-0804">Transcription</keyword>
<sequence length="631" mass="70704">MILFLTHSNTECLVEDPATGLHRPRDYMQRLEAKVEYLEDLLQKYQHDLPCDRQVSPSTESREASAEERSSPAVESTSNLDMLSSEVALLCLSAAGREPQFFGPSSAVFFSRIASASIDLPLHRSSWSTRPQVRDDIEYPGQSSMTSVELPSPAKAAMLTQAYFKSIHPQYPFLHRPTFLNMEQECLNASGLGDITTADPVSLFFVLMTYAIGSLALGQPEAEAAQISGMAIRQCVELGYHRSTEKYRPRADALTKEISKRCFWVAYDLDCVASFILGRPKGIPDNAIDVELPADIDDENITADGFLRPPRSSPTEPRTCMTGVIHVIKLRQLWSKISDNLYPNIFNSLGRDFLHQTALVKALRQELEEWRAGVPDELRTSTASPLSVFDSPNWFHIAYDYSILLLYRAQITSPSAILKDFRDSGSADAAFQVCADSARDICQQYRRLYQVRGRRIQFTWGSLHILFLAGLTFIYCLWRSRHLRRSTPQSSVINTCMACNTLLVIIAERWSQASSYRDIFESLSERTINMMSADRHATRLDDSDGSLPAQVADLPELFAPDAGLNPAGFGWMAGDQRDASPMNLDACGPFQEWIADLDSIPPPGDPHWLTQELLNEMGDLPNNFATNFEQT</sequence>
<evidence type="ECO:0000256" key="6">
    <source>
        <dbReference type="ARBA" id="ARBA00023163"/>
    </source>
</evidence>
<evidence type="ECO:0000313" key="12">
    <source>
        <dbReference type="Proteomes" id="UP001154252"/>
    </source>
</evidence>
<keyword evidence="5" id="KW-0238">DNA-binding</keyword>
<name>A0A9W4P8I0_9EURO</name>
<dbReference type="GO" id="GO:0008270">
    <property type="term" value="F:zinc ion binding"/>
    <property type="evidence" value="ECO:0007669"/>
    <property type="project" value="InterPro"/>
</dbReference>
<keyword evidence="9" id="KW-0812">Transmembrane</keyword>
<evidence type="ECO:0000256" key="5">
    <source>
        <dbReference type="ARBA" id="ARBA00023125"/>
    </source>
</evidence>
<dbReference type="Pfam" id="PF04082">
    <property type="entry name" value="Fungal_trans"/>
    <property type="match status" value="2"/>
</dbReference>
<organism evidence="11 12">
    <name type="scientific">Penicillium egyptiacum</name>
    <dbReference type="NCBI Taxonomy" id="1303716"/>
    <lineage>
        <taxon>Eukaryota</taxon>
        <taxon>Fungi</taxon>
        <taxon>Dikarya</taxon>
        <taxon>Ascomycota</taxon>
        <taxon>Pezizomycotina</taxon>
        <taxon>Eurotiomycetes</taxon>
        <taxon>Eurotiomycetidae</taxon>
        <taxon>Eurotiales</taxon>
        <taxon>Aspergillaceae</taxon>
        <taxon>Penicillium</taxon>
    </lineage>
</organism>
<dbReference type="SMART" id="SM00906">
    <property type="entry name" value="Fungal_trans"/>
    <property type="match status" value="1"/>
</dbReference>
<feature type="compositionally biased region" description="Basic and acidic residues" evidence="8">
    <location>
        <begin position="60"/>
        <end position="70"/>
    </location>
</feature>
<keyword evidence="12" id="KW-1185">Reference proteome</keyword>
<evidence type="ECO:0000256" key="1">
    <source>
        <dbReference type="ARBA" id="ARBA00004123"/>
    </source>
</evidence>
<feature type="region of interest" description="Disordered" evidence="8">
    <location>
        <begin position="49"/>
        <end position="78"/>
    </location>
</feature>
<dbReference type="AlphaFoldDB" id="A0A9W4P8I0"/>
<feature type="transmembrane region" description="Helical" evidence="9">
    <location>
        <begin position="458"/>
        <end position="478"/>
    </location>
</feature>
<feature type="domain" description="Xylanolytic transcriptional activator regulatory" evidence="10">
    <location>
        <begin position="224"/>
        <end position="299"/>
    </location>
</feature>
<evidence type="ECO:0000256" key="7">
    <source>
        <dbReference type="ARBA" id="ARBA00023242"/>
    </source>
</evidence>